<dbReference type="Pfam" id="PF05794">
    <property type="entry name" value="Tcp11"/>
    <property type="match status" value="1"/>
</dbReference>
<dbReference type="InterPro" id="IPR008862">
    <property type="entry name" value="Tcp11"/>
</dbReference>
<feature type="non-terminal residue" evidence="3">
    <location>
        <position position="1"/>
    </location>
</feature>
<dbReference type="GO" id="GO:0010737">
    <property type="term" value="P:protein kinase A signaling"/>
    <property type="evidence" value="ECO:0007669"/>
    <property type="project" value="TreeGrafter"/>
</dbReference>
<name>A0A9W7SZY0_9PEZI</name>
<evidence type="ECO:0000256" key="2">
    <source>
        <dbReference type="SAM" id="MobiDB-lite"/>
    </source>
</evidence>
<dbReference type="OrthoDB" id="276323at2759"/>
<organism evidence="3 4">
    <name type="scientific">Teratosphaeria destructans</name>
    <dbReference type="NCBI Taxonomy" id="418781"/>
    <lineage>
        <taxon>Eukaryota</taxon>
        <taxon>Fungi</taxon>
        <taxon>Dikarya</taxon>
        <taxon>Ascomycota</taxon>
        <taxon>Pezizomycotina</taxon>
        <taxon>Dothideomycetes</taxon>
        <taxon>Dothideomycetidae</taxon>
        <taxon>Mycosphaerellales</taxon>
        <taxon>Teratosphaeriaceae</taxon>
        <taxon>Teratosphaeria</taxon>
    </lineage>
</organism>
<evidence type="ECO:0000313" key="4">
    <source>
        <dbReference type="Proteomes" id="UP001138500"/>
    </source>
</evidence>
<accession>A0A9W7SZY0</accession>
<dbReference type="AlphaFoldDB" id="A0A9W7SZY0"/>
<evidence type="ECO:0000256" key="1">
    <source>
        <dbReference type="ARBA" id="ARBA00010954"/>
    </source>
</evidence>
<dbReference type="Proteomes" id="UP001138500">
    <property type="component" value="Unassembled WGS sequence"/>
</dbReference>
<sequence length="449" mass="50945">INRTASPTPARAPGGVPAGTHGPPPGPTGNPPRVRSRRRTDTPPITPETLVELDMSRIINNPKLRHDINFDRDLHFRANTEGPRGEEKKRSAERYWRALEAEFFMYCFAGMHRHQAPPDSSDGPDYWERVMKASQKRLPKLLRVVRDILKTLVPDYEQRAITARLDVSFIMQEITKGVCDLVDLSDWLAQVLKKHCAPMRDALVDSMQANMHEGAGHNDCAQLVKGLKKLLWALEGMKIDVANHQIRHMRLILVDDTVNFQIRYNAHRIAVGKVNAGKARRWLDDEMDALMMRRGKPHPSPLEAMSSGMMRELLCHDAPPGPPTFYLDWERLQSLRSELHRRVSYQICHDIMRECCAPSTPPDTLRQTQADLSLTIHAILQDTEAHSFLSAVPNIAVAILQGILDMEGRRPPWDGTMLPMIEMKLTADLNPTSRAFDQLARATCDRLRE</sequence>
<gene>
    <name evidence="3" type="ORF">Tdes44962_MAKER10511</name>
</gene>
<dbReference type="EMBL" id="RIBY02000255">
    <property type="protein sequence ID" value="KAH9844678.1"/>
    <property type="molecule type" value="Genomic_DNA"/>
</dbReference>
<protein>
    <submittedName>
        <fullName evidence="3">T-complex protein 11</fullName>
    </submittedName>
</protein>
<evidence type="ECO:0000313" key="3">
    <source>
        <dbReference type="EMBL" id="KAH9844678.1"/>
    </source>
</evidence>
<reference evidence="3 4" key="2">
    <citation type="journal article" date="2021" name="Curr. Genet.">
        <title>Genetic response to nitrogen starvation in the aggressive Eucalyptus foliar pathogen Teratosphaeria destructans.</title>
        <authorList>
            <person name="Havenga M."/>
            <person name="Wingfield B.D."/>
            <person name="Wingfield M.J."/>
            <person name="Dreyer L.L."/>
            <person name="Roets F."/>
            <person name="Aylward J."/>
        </authorList>
    </citation>
    <scope>NUCLEOTIDE SEQUENCE [LARGE SCALE GENOMIC DNA]</scope>
    <source>
        <strain evidence="3">CMW44962</strain>
    </source>
</reference>
<proteinExistence type="inferred from homology"/>
<keyword evidence="4" id="KW-1185">Reference proteome</keyword>
<comment type="similarity">
    <text evidence="1">Belongs to the TCP11 family.</text>
</comment>
<comment type="caution">
    <text evidence="3">The sequence shown here is derived from an EMBL/GenBank/DDBJ whole genome shotgun (WGS) entry which is preliminary data.</text>
</comment>
<dbReference type="PANTHER" id="PTHR12832:SF11">
    <property type="entry name" value="LD23868P"/>
    <property type="match status" value="1"/>
</dbReference>
<dbReference type="PANTHER" id="PTHR12832">
    <property type="entry name" value="TESTIS-SPECIFIC PROTEIN PBS13 T-COMPLEX 11"/>
    <property type="match status" value="1"/>
</dbReference>
<reference evidence="3 4" key="1">
    <citation type="journal article" date="2018" name="IMA Fungus">
        <title>IMA Genome-F 10: Nine draft genome sequences of Claviceps purpurea s.lat., including C. arundinis, C. humidiphila, and C. cf. spartinae, pseudomolecules for the pitch canker pathogen Fusarium circinatum, draft genome of Davidsoniella eucalypti, Grosmannia galeiformis, Quambalaria eucalypti, and Teratosphaeria destructans.</title>
        <authorList>
            <person name="Wingfield B.D."/>
            <person name="Liu M."/>
            <person name="Nguyen H.D."/>
            <person name="Lane F.A."/>
            <person name="Morgan S.W."/>
            <person name="De Vos L."/>
            <person name="Wilken P.M."/>
            <person name="Duong T.A."/>
            <person name="Aylward J."/>
            <person name="Coetzee M.P."/>
            <person name="Dadej K."/>
            <person name="De Beer Z.W."/>
            <person name="Findlay W."/>
            <person name="Havenga M."/>
            <person name="Kolarik M."/>
            <person name="Menzies J.G."/>
            <person name="Naidoo K."/>
            <person name="Pochopski O."/>
            <person name="Shoukouhi P."/>
            <person name="Santana Q.C."/>
            <person name="Seifert K.A."/>
            <person name="Soal N."/>
            <person name="Steenkamp E.T."/>
            <person name="Tatham C.T."/>
            <person name="van der Nest M.A."/>
            <person name="Wingfield M.J."/>
        </authorList>
    </citation>
    <scope>NUCLEOTIDE SEQUENCE [LARGE SCALE GENOMIC DNA]</scope>
    <source>
        <strain evidence="3">CMW44962</strain>
    </source>
</reference>
<feature type="non-terminal residue" evidence="3">
    <location>
        <position position="449"/>
    </location>
</feature>
<feature type="region of interest" description="Disordered" evidence="2">
    <location>
        <begin position="1"/>
        <end position="48"/>
    </location>
</feature>